<keyword evidence="3" id="KW-1185">Reference proteome</keyword>
<sequence>QAIKDVIGILQRRDKAAKGRGMPSYNKKDSIATRDYNKHNAKLKHTICKFYILLICQTVRSRLFWFTILSFCIILSRIKALMRQVDNKQHKQCI</sequence>
<evidence type="ECO:0000313" key="2">
    <source>
        <dbReference type="EMBL" id="KAH7202886.1"/>
    </source>
</evidence>
<dbReference type="RefSeq" id="XP_046040698.1">
    <property type="nucleotide sequence ID" value="XM_046189220.1"/>
</dbReference>
<dbReference type="EMBL" id="JAGMUX010000047">
    <property type="protein sequence ID" value="KAH7202886.1"/>
    <property type="molecule type" value="Genomic_DNA"/>
</dbReference>
<reference evidence="2" key="1">
    <citation type="journal article" date="2021" name="Nat. Commun.">
        <title>Genetic determinants of endophytism in the Arabidopsis root mycobiome.</title>
        <authorList>
            <person name="Mesny F."/>
            <person name="Miyauchi S."/>
            <person name="Thiergart T."/>
            <person name="Pickel B."/>
            <person name="Atanasova L."/>
            <person name="Karlsson M."/>
            <person name="Huettel B."/>
            <person name="Barry K.W."/>
            <person name="Haridas S."/>
            <person name="Chen C."/>
            <person name="Bauer D."/>
            <person name="Andreopoulos W."/>
            <person name="Pangilinan J."/>
            <person name="LaButti K."/>
            <person name="Riley R."/>
            <person name="Lipzen A."/>
            <person name="Clum A."/>
            <person name="Drula E."/>
            <person name="Henrissat B."/>
            <person name="Kohler A."/>
            <person name="Grigoriev I.V."/>
            <person name="Martin F.M."/>
            <person name="Hacquard S."/>
        </authorList>
    </citation>
    <scope>NUCLEOTIDE SEQUENCE</scope>
    <source>
        <strain evidence="2">MPI-CAGE-AT-0023</strain>
    </source>
</reference>
<dbReference type="OrthoDB" id="3438035at2759"/>
<keyword evidence="1" id="KW-0812">Transmembrane</keyword>
<accession>A0A9P9FU80</accession>
<dbReference type="AlphaFoldDB" id="A0A9P9FU80"/>
<comment type="caution">
    <text evidence="2">The sequence shown here is derived from an EMBL/GenBank/DDBJ whole genome shotgun (WGS) entry which is preliminary data.</text>
</comment>
<evidence type="ECO:0000256" key="1">
    <source>
        <dbReference type="SAM" id="Phobius"/>
    </source>
</evidence>
<dbReference type="Proteomes" id="UP000720189">
    <property type="component" value="Unassembled WGS sequence"/>
</dbReference>
<feature type="transmembrane region" description="Helical" evidence="1">
    <location>
        <begin position="63"/>
        <end position="82"/>
    </location>
</feature>
<organism evidence="2 3">
    <name type="scientific">Fusarium redolens</name>
    <dbReference type="NCBI Taxonomy" id="48865"/>
    <lineage>
        <taxon>Eukaryota</taxon>
        <taxon>Fungi</taxon>
        <taxon>Dikarya</taxon>
        <taxon>Ascomycota</taxon>
        <taxon>Pezizomycotina</taxon>
        <taxon>Sordariomycetes</taxon>
        <taxon>Hypocreomycetidae</taxon>
        <taxon>Hypocreales</taxon>
        <taxon>Nectriaceae</taxon>
        <taxon>Fusarium</taxon>
        <taxon>Fusarium redolens species complex</taxon>
    </lineage>
</organism>
<keyword evidence="1" id="KW-0472">Membrane</keyword>
<proteinExistence type="predicted"/>
<evidence type="ECO:0000313" key="3">
    <source>
        <dbReference type="Proteomes" id="UP000720189"/>
    </source>
</evidence>
<gene>
    <name evidence="2" type="ORF">BKA55DRAFT_531331</name>
</gene>
<protein>
    <submittedName>
        <fullName evidence="2">Uncharacterized protein</fullName>
    </submittedName>
</protein>
<keyword evidence="1" id="KW-1133">Transmembrane helix</keyword>
<feature type="non-terminal residue" evidence="2">
    <location>
        <position position="1"/>
    </location>
</feature>
<name>A0A9P9FU80_FUSRE</name>
<dbReference type="GeneID" id="70219174"/>